<dbReference type="EMBL" id="AZEU01000029">
    <property type="protein sequence ID" value="KRL52626.1"/>
    <property type="molecule type" value="Genomic_DNA"/>
</dbReference>
<dbReference type="Gene3D" id="1.10.1660.10">
    <property type="match status" value="1"/>
</dbReference>
<feature type="domain" description="HTH merR-type" evidence="6">
    <location>
        <begin position="3"/>
        <end position="71"/>
    </location>
</feature>
<dbReference type="GO" id="GO:0003700">
    <property type="term" value="F:DNA-binding transcription factor activity"/>
    <property type="evidence" value="ECO:0007669"/>
    <property type="project" value="InterPro"/>
</dbReference>
<dbReference type="RefSeq" id="WP_054717592.1">
    <property type="nucleotide sequence ID" value="NZ_AZEU01000029.1"/>
</dbReference>
<dbReference type="SUPFAM" id="SSF46955">
    <property type="entry name" value="Putative DNA-binding domain"/>
    <property type="match status" value="1"/>
</dbReference>
<protein>
    <submittedName>
        <fullName evidence="7">Transcriptional regulator</fullName>
    </submittedName>
</protein>
<comment type="caution">
    <text evidence="7">The sequence shown here is derived from an EMBL/GenBank/DDBJ whole genome shotgun (WGS) entry which is preliminary data.</text>
</comment>
<evidence type="ECO:0000256" key="5">
    <source>
        <dbReference type="SAM" id="Coils"/>
    </source>
</evidence>
<evidence type="ECO:0000256" key="3">
    <source>
        <dbReference type="ARBA" id="ARBA00023125"/>
    </source>
</evidence>
<reference evidence="7 8" key="1">
    <citation type="journal article" date="2015" name="Genome Announc.">
        <title>Expanding the biotechnology potential of lactobacilli through comparative genomics of 213 strains and associated genera.</title>
        <authorList>
            <person name="Sun Z."/>
            <person name="Harris H.M."/>
            <person name="McCann A."/>
            <person name="Guo C."/>
            <person name="Argimon S."/>
            <person name="Zhang W."/>
            <person name="Yang X."/>
            <person name="Jeffery I.B."/>
            <person name="Cooney J.C."/>
            <person name="Kagawa T.F."/>
            <person name="Liu W."/>
            <person name="Song Y."/>
            <person name="Salvetti E."/>
            <person name="Wrobel A."/>
            <person name="Rasinkangas P."/>
            <person name="Parkhill J."/>
            <person name="Rea M.C."/>
            <person name="O'Sullivan O."/>
            <person name="Ritari J."/>
            <person name="Douillard F.P."/>
            <person name="Paul Ross R."/>
            <person name="Yang R."/>
            <person name="Briner A.E."/>
            <person name="Felis G.E."/>
            <person name="de Vos W.M."/>
            <person name="Barrangou R."/>
            <person name="Klaenhammer T.R."/>
            <person name="Caufield P.W."/>
            <person name="Cui Y."/>
            <person name="Zhang H."/>
            <person name="O'Toole P.W."/>
        </authorList>
    </citation>
    <scope>NUCLEOTIDE SEQUENCE [LARGE SCALE GENOMIC DNA]</scope>
    <source>
        <strain evidence="7 8">DSM 13343</strain>
    </source>
</reference>
<dbReference type="Pfam" id="PF13411">
    <property type="entry name" value="MerR_1"/>
    <property type="match status" value="1"/>
</dbReference>
<keyword evidence="1" id="KW-0678">Repressor</keyword>
<dbReference type="InterPro" id="IPR047057">
    <property type="entry name" value="MerR_fam"/>
</dbReference>
<dbReference type="InterPro" id="IPR009061">
    <property type="entry name" value="DNA-bd_dom_put_sf"/>
</dbReference>
<sequence length="142" mass="16449">MTTYRIGQFAAKVGLSTYTLRYYEQEGLLLPHRDANDQRYYTEADVKWLIFILHLKGTGMTMSQLKTYVKLRAQGDATTDQRLVLLHDVASEAHAQIRALQNNLAVLEHKIDWYQGKVDATIAEDESFEAYLNRLDQEEKHD</sequence>
<dbReference type="GO" id="GO:0003677">
    <property type="term" value="F:DNA binding"/>
    <property type="evidence" value="ECO:0007669"/>
    <property type="project" value="UniProtKB-KW"/>
</dbReference>
<dbReference type="PRINTS" id="PR00040">
    <property type="entry name" value="HTHMERR"/>
</dbReference>
<evidence type="ECO:0000313" key="7">
    <source>
        <dbReference type="EMBL" id="KRL52626.1"/>
    </source>
</evidence>
<dbReference type="InterPro" id="IPR000551">
    <property type="entry name" value="MerR-type_HTH_dom"/>
</dbReference>
<evidence type="ECO:0000259" key="6">
    <source>
        <dbReference type="PROSITE" id="PS50937"/>
    </source>
</evidence>
<dbReference type="OrthoDB" id="9811174at2"/>
<evidence type="ECO:0000256" key="4">
    <source>
        <dbReference type="ARBA" id="ARBA00023163"/>
    </source>
</evidence>
<dbReference type="AlphaFoldDB" id="A0A0R1REJ0"/>
<gene>
    <name evidence="7" type="ORF">FD01_GL002087</name>
</gene>
<keyword evidence="8" id="KW-1185">Reference proteome</keyword>
<name>A0A0R1REJ0_9LACO</name>
<proteinExistence type="predicted"/>
<keyword evidence="3" id="KW-0238">DNA-binding</keyword>
<dbReference type="PANTHER" id="PTHR30204">
    <property type="entry name" value="REDOX-CYCLING DRUG-SENSING TRANSCRIPTIONAL ACTIVATOR SOXR"/>
    <property type="match status" value="1"/>
</dbReference>
<dbReference type="PANTHER" id="PTHR30204:SF69">
    <property type="entry name" value="MERR-FAMILY TRANSCRIPTIONAL REGULATOR"/>
    <property type="match status" value="1"/>
</dbReference>
<dbReference type="PROSITE" id="PS00552">
    <property type="entry name" value="HTH_MERR_1"/>
    <property type="match status" value="1"/>
</dbReference>
<dbReference type="Proteomes" id="UP000051790">
    <property type="component" value="Unassembled WGS sequence"/>
</dbReference>
<dbReference type="CDD" id="cd01109">
    <property type="entry name" value="HTH_YyaN"/>
    <property type="match status" value="1"/>
</dbReference>
<dbReference type="PATRIC" id="fig|1423769.4.peg.2244"/>
<keyword evidence="2" id="KW-0805">Transcription regulation</keyword>
<keyword evidence="4" id="KW-0804">Transcription</keyword>
<evidence type="ECO:0000313" key="8">
    <source>
        <dbReference type="Proteomes" id="UP000051790"/>
    </source>
</evidence>
<feature type="coiled-coil region" evidence="5">
    <location>
        <begin position="90"/>
        <end position="117"/>
    </location>
</feature>
<evidence type="ECO:0000256" key="2">
    <source>
        <dbReference type="ARBA" id="ARBA00023015"/>
    </source>
</evidence>
<accession>A0A0R1REJ0</accession>
<organism evidence="7 8">
    <name type="scientific">Lacticaseibacillus manihotivorans DSM 13343 = JCM 12514</name>
    <dbReference type="NCBI Taxonomy" id="1423769"/>
    <lineage>
        <taxon>Bacteria</taxon>
        <taxon>Bacillati</taxon>
        <taxon>Bacillota</taxon>
        <taxon>Bacilli</taxon>
        <taxon>Lactobacillales</taxon>
        <taxon>Lactobacillaceae</taxon>
        <taxon>Lacticaseibacillus</taxon>
    </lineage>
</organism>
<evidence type="ECO:0000256" key="1">
    <source>
        <dbReference type="ARBA" id="ARBA00022491"/>
    </source>
</evidence>
<dbReference type="PROSITE" id="PS50937">
    <property type="entry name" value="HTH_MERR_2"/>
    <property type="match status" value="1"/>
</dbReference>
<dbReference type="SMART" id="SM00422">
    <property type="entry name" value="HTH_MERR"/>
    <property type="match status" value="1"/>
</dbReference>
<keyword evidence="5" id="KW-0175">Coiled coil</keyword>